<dbReference type="InterPro" id="IPR002401">
    <property type="entry name" value="Cyt_P450_E_grp-I"/>
</dbReference>
<keyword evidence="8 13" id="KW-0560">Oxidoreductase</keyword>
<accession>A0A2T6ZQQ7</accession>
<evidence type="ECO:0000256" key="3">
    <source>
        <dbReference type="ARBA" id="ARBA00010617"/>
    </source>
</evidence>
<evidence type="ECO:0000313" key="16">
    <source>
        <dbReference type="Proteomes" id="UP000244722"/>
    </source>
</evidence>
<evidence type="ECO:0000256" key="13">
    <source>
        <dbReference type="RuleBase" id="RU000461"/>
    </source>
</evidence>
<keyword evidence="11 14" id="KW-0472">Membrane</keyword>
<evidence type="ECO:0000256" key="11">
    <source>
        <dbReference type="ARBA" id="ARBA00023136"/>
    </source>
</evidence>
<dbReference type="PROSITE" id="PS00086">
    <property type="entry name" value="CYTOCHROME_P450"/>
    <property type="match status" value="1"/>
</dbReference>
<evidence type="ECO:0000256" key="2">
    <source>
        <dbReference type="ARBA" id="ARBA00004370"/>
    </source>
</evidence>
<dbReference type="Proteomes" id="UP000244722">
    <property type="component" value="Unassembled WGS sequence"/>
</dbReference>
<reference evidence="15 16" key="1">
    <citation type="submission" date="2017-04" db="EMBL/GenBank/DDBJ databases">
        <title>Draft genome sequence of Tuber borchii Vittad., a whitish edible truffle.</title>
        <authorList>
            <consortium name="DOE Joint Genome Institute"/>
            <person name="Murat C."/>
            <person name="Kuo A."/>
            <person name="Barry K.W."/>
            <person name="Clum A."/>
            <person name="Dockter R.B."/>
            <person name="Fauchery L."/>
            <person name="Iotti M."/>
            <person name="Kohler A."/>
            <person name="Labutti K."/>
            <person name="Lindquist E.A."/>
            <person name="Lipzen A."/>
            <person name="Ohm R.A."/>
            <person name="Wang M."/>
            <person name="Grigoriev I.V."/>
            <person name="Zambonelli A."/>
            <person name="Martin F.M."/>
        </authorList>
    </citation>
    <scope>NUCLEOTIDE SEQUENCE [LARGE SCALE GENOMIC DNA]</scope>
    <source>
        <strain evidence="15 16">Tbo3840</strain>
    </source>
</reference>
<keyword evidence="6 12" id="KW-0479">Metal-binding</keyword>
<dbReference type="GO" id="GO:0016020">
    <property type="term" value="C:membrane"/>
    <property type="evidence" value="ECO:0007669"/>
    <property type="project" value="UniProtKB-SubCell"/>
</dbReference>
<feature type="binding site" description="axial binding residue" evidence="12">
    <location>
        <position position="444"/>
    </location>
    <ligand>
        <name>heme</name>
        <dbReference type="ChEBI" id="CHEBI:30413"/>
    </ligand>
    <ligandPart>
        <name>Fe</name>
        <dbReference type="ChEBI" id="CHEBI:18248"/>
    </ligandPart>
</feature>
<evidence type="ECO:0000256" key="14">
    <source>
        <dbReference type="SAM" id="Phobius"/>
    </source>
</evidence>
<evidence type="ECO:0000256" key="9">
    <source>
        <dbReference type="ARBA" id="ARBA00023004"/>
    </source>
</evidence>
<proteinExistence type="inferred from homology"/>
<dbReference type="GO" id="GO:0005506">
    <property type="term" value="F:iron ion binding"/>
    <property type="evidence" value="ECO:0007669"/>
    <property type="project" value="InterPro"/>
</dbReference>
<dbReference type="STRING" id="42251.A0A2T6ZQQ7"/>
<dbReference type="PANTHER" id="PTHR24305">
    <property type="entry name" value="CYTOCHROME P450"/>
    <property type="match status" value="1"/>
</dbReference>
<dbReference type="Pfam" id="PF00067">
    <property type="entry name" value="p450"/>
    <property type="match status" value="1"/>
</dbReference>
<dbReference type="InterPro" id="IPR017972">
    <property type="entry name" value="Cyt_P450_CS"/>
</dbReference>
<dbReference type="InterPro" id="IPR001128">
    <property type="entry name" value="Cyt_P450"/>
</dbReference>
<evidence type="ECO:0000256" key="6">
    <source>
        <dbReference type="ARBA" id="ARBA00022723"/>
    </source>
</evidence>
<comment type="cofactor">
    <cofactor evidence="1 12">
        <name>heme</name>
        <dbReference type="ChEBI" id="CHEBI:30413"/>
    </cofactor>
</comment>
<evidence type="ECO:0000256" key="10">
    <source>
        <dbReference type="ARBA" id="ARBA00023033"/>
    </source>
</evidence>
<sequence>MAILHQLLGAVKDVPAWKLCVYVTLLFPLYAITMGIYNTFFHPLRNFPGPKRAALSNIWYSHAWLSGKYPHKMHALHEKYGSVVRVAPNQLSFSTSSSWKDIYTNHNNRPTFRKTGFYDADKLDPETNIVREPDPAKHSQIRNMFSQSFSPKSLLEQEPIVQGYVDLLIEQIGKYGTGKDGLEIVRWYNYCTFDIVGDLAFGEGFNAVKDGKPHFWISIILDSVYAATFIYVTKRFPWLAKLIPLLIPAHMVEHRIRHLNYGRDKIKRRINSDNKRKDFLTNVLDNHRDKISDEALSSNAQIFVIGGSETTATTLSALTYFLLRNPHTYQRLVSEITSSFTSYSQITSTAAGKLEYLGAVITETLRVYPPLPVGLPRTSPGETVDGYYIPKGVAVSTSSWAAVHDPKNFHEPWAFKPERWLDGECKEKDVREASQPFSLGPRACLGRNLAIIELRLIVCKMLYTYHLELLDSKLDWVRDSTAYLLWIKPGLRVRLYRR</sequence>
<organism evidence="15 16">
    <name type="scientific">Tuber borchii</name>
    <name type="common">White truffle</name>
    <dbReference type="NCBI Taxonomy" id="42251"/>
    <lineage>
        <taxon>Eukaryota</taxon>
        <taxon>Fungi</taxon>
        <taxon>Dikarya</taxon>
        <taxon>Ascomycota</taxon>
        <taxon>Pezizomycotina</taxon>
        <taxon>Pezizomycetes</taxon>
        <taxon>Pezizales</taxon>
        <taxon>Tuberaceae</taxon>
        <taxon>Tuber</taxon>
    </lineage>
</organism>
<evidence type="ECO:0000256" key="4">
    <source>
        <dbReference type="ARBA" id="ARBA00022617"/>
    </source>
</evidence>
<dbReference type="GO" id="GO:0004497">
    <property type="term" value="F:monooxygenase activity"/>
    <property type="evidence" value="ECO:0007669"/>
    <property type="project" value="UniProtKB-KW"/>
</dbReference>
<keyword evidence="5 14" id="KW-0812">Transmembrane</keyword>
<gene>
    <name evidence="15" type="ORF">B9Z19DRAFT_1101678</name>
</gene>
<keyword evidence="10 13" id="KW-0503">Monooxygenase</keyword>
<evidence type="ECO:0000256" key="1">
    <source>
        <dbReference type="ARBA" id="ARBA00001971"/>
    </source>
</evidence>
<dbReference type="OrthoDB" id="1470350at2759"/>
<dbReference type="PANTHER" id="PTHR24305:SF161">
    <property type="entry name" value="P450, PUTATIVE (EUROFUNG)-RELATED"/>
    <property type="match status" value="1"/>
</dbReference>
<dbReference type="Gene3D" id="1.10.630.10">
    <property type="entry name" value="Cytochrome P450"/>
    <property type="match status" value="1"/>
</dbReference>
<dbReference type="AlphaFoldDB" id="A0A2T6ZQQ7"/>
<protein>
    <submittedName>
        <fullName evidence="15">Cytochrome P450</fullName>
    </submittedName>
</protein>
<keyword evidence="9 12" id="KW-0408">Iron</keyword>
<dbReference type="FunFam" id="1.10.630.10:FF:000158">
    <property type="entry name" value="Cytochrome P450, putative (Eurofung)"/>
    <property type="match status" value="1"/>
</dbReference>
<dbReference type="PRINTS" id="PR00385">
    <property type="entry name" value="P450"/>
</dbReference>
<comment type="subcellular location">
    <subcellularLocation>
        <location evidence="2">Membrane</location>
    </subcellularLocation>
</comment>
<dbReference type="PRINTS" id="PR00463">
    <property type="entry name" value="EP450I"/>
</dbReference>
<dbReference type="SUPFAM" id="SSF48264">
    <property type="entry name" value="Cytochrome P450"/>
    <property type="match status" value="1"/>
</dbReference>
<keyword evidence="16" id="KW-1185">Reference proteome</keyword>
<comment type="similarity">
    <text evidence="3 13">Belongs to the cytochrome P450 family.</text>
</comment>
<dbReference type="EMBL" id="NESQ01000139">
    <property type="protein sequence ID" value="PUU77813.1"/>
    <property type="molecule type" value="Genomic_DNA"/>
</dbReference>
<keyword evidence="4 12" id="KW-0349">Heme</keyword>
<evidence type="ECO:0000256" key="5">
    <source>
        <dbReference type="ARBA" id="ARBA00022692"/>
    </source>
</evidence>
<name>A0A2T6ZQQ7_TUBBO</name>
<evidence type="ECO:0000256" key="8">
    <source>
        <dbReference type="ARBA" id="ARBA00023002"/>
    </source>
</evidence>
<feature type="transmembrane region" description="Helical" evidence="14">
    <location>
        <begin position="16"/>
        <end position="37"/>
    </location>
</feature>
<dbReference type="InterPro" id="IPR036396">
    <property type="entry name" value="Cyt_P450_sf"/>
</dbReference>
<evidence type="ECO:0000313" key="15">
    <source>
        <dbReference type="EMBL" id="PUU77813.1"/>
    </source>
</evidence>
<dbReference type="GO" id="GO:0016705">
    <property type="term" value="F:oxidoreductase activity, acting on paired donors, with incorporation or reduction of molecular oxygen"/>
    <property type="evidence" value="ECO:0007669"/>
    <property type="project" value="InterPro"/>
</dbReference>
<evidence type="ECO:0000256" key="12">
    <source>
        <dbReference type="PIRSR" id="PIRSR602401-1"/>
    </source>
</evidence>
<dbReference type="CDD" id="cd11058">
    <property type="entry name" value="CYP60B-like"/>
    <property type="match status" value="1"/>
</dbReference>
<keyword evidence="7 14" id="KW-1133">Transmembrane helix</keyword>
<dbReference type="InterPro" id="IPR050121">
    <property type="entry name" value="Cytochrome_P450_monoxygenase"/>
</dbReference>
<evidence type="ECO:0000256" key="7">
    <source>
        <dbReference type="ARBA" id="ARBA00022989"/>
    </source>
</evidence>
<dbReference type="GO" id="GO:0020037">
    <property type="term" value="F:heme binding"/>
    <property type="evidence" value="ECO:0007669"/>
    <property type="project" value="InterPro"/>
</dbReference>
<comment type="caution">
    <text evidence="15">The sequence shown here is derived from an EMBL/GenBank/DDBJ whole genome shotgun (WGS) entry which is preliminary data.</text>
</comment>